<evidence type="ECO:0000313" key="2">
    <source>
        <dbReference type="Proteomes" id="UP000005824"/>
    </source>
</evidence>
<organism evidence="1 2">
    <name type="scientific">Chthoniobacter flavus Ellin428</name>
    <dbReference type="NCBI Taxonomy" id="497964"/>
    <lineage>
        <taxon>Bacteria</taxon>
        <taxon>Pseudomonadati</taxon>
        <taxon>Verrucomicrobiota</taxon>
        <taxon>Spartobacteria</taxon>
        <taxon>Chthoniobacterales</taxon>
        <taxon>Chthoniobacteraceae</taxon>
        <taxon>Chthoniobacter</taxon>
    </lineage>
</organism>
<evidence type="ECO:0000313" key="1">
    <source>
        <dbReference type="EMBL" id="EDY20277.1"/>
    </source>
</evidence>
<dbReference type="AlphaFoldDB" id="B4CZW3"/>
<dbReference type="EMBL" id="ABVL01000005">
    <property type="protein sequence ID" value="EDY20277.1"/>
    <property type="molecule type" value="Genomic_DNA"/>
</dbReference>
<dbReference type="RefSeq" id="WP_006979526.1">
    <property type="nucleotide sequence ID" value="NZ_ABVL01000005.1"/>
</dbReference>
<sequence length="998" mass="98362" precursor="true">MLSGLGGIALASVLATSAYGQGQYYPVNPAGAPYGSTYTGITVHSSPNLQFLQNTLQTIYGPTVTLQVPIPTGSTAPTTAQYTNTVLTCAQAIVTGGAGVPAGVTVGSLAAEAVGWRPADLAATTTAVSQGIITSSATPAAAVANLNSVTDALAKVQPSLINSIVPSIFNAAGASTNTTIASSIPQLTATAVADVPTDLTRVNSIVNAGLAALSASTLTAAQKTTAFTDPSTGIVAALLAAPVATNNPALIDIEVKNLTFGGFSGMASLTAVLNASVAALQSKSNATNATMASLVDGALRSQGGNASTIASVVGGLNPGTQSYTDQVVAGYNNSSSLTAFQGYVTANPSFADAIASGATVRGALTSPVIVQWALVDGTAAPSSVVAAAVYANQSNAIATVLGAINTTARTPYGAATFADIAMGGATAAPVEQVGNVVANILNYTSTSNTTLNSTTVDSVVNAAIAGANSAGKTGAFADIVYKAEAVAYVTPGISGALVTQAVDSINTAGGSSYIAVIAALAGDLHGANRSAIQTAGFAEVGATSGDVTAAQSGASLVQAIQTGGATKTYTNTLSAFNTASTNASPTNSVIADLYAAVLANPNEADAGLAVAIKQSSVSDSLLVSVASDAYRTSHSTFLGLNPALQEVRKVVTHVKSEALAGNIGDLFDFVGHEIVTNTAMTQDIAVAATVIDPDHAHYIAGSVAFNNPLQASASVGSIFTYAQITNPHPLALPSLTNPSGALGTKAFPGSIGVVIDQPAAAAAITASLATGILEANLSTTDTKNALISTISAAVIASVVQNNTVLRGPVNPFNGAGDTAKTFQQSDGGVGTSRSEQTYGAAGAITGYIAEVTNNGDSTISAVTAAVLTAAVGGNARPYALEMAQAAGQALRWVGGTNVSSAAGGSMAAGNPIFDIASAINTTVAGLGGITLTNLENAVAFGITQAAAGVIGAGALGLNATNMNNSNGTVVVKAIGNNNSDFYIHRSATGAPVTDIFNL</sequence>
<keyword evidence="2" id="KW-1185">Reference proteome</keyword>
<gene>
    <name evidence="1" type="ORF">CfE428DRAFT_2201</name>
</gene>
<comment type="caution">
    <text evidence="1">The sequence shown here is derived from an EMBL/GenBank/DDBJ whole genome shotgun (WGS) entry which is preliminary data.</text>
</comment>
<accession>B4CZW3</accession>
<dbReference type="InParanoid" id="B4CZW3"/>
<name>B4CZW3_9BACT</name>
<proteinExistence type="predicted"/>
<dbReference type="STRING" id="497964.CfE428DRAFT_2201"/>
<reference evidence="1 2" key="1">
    <citation type="journal article" date="2011" name="J. Bacteriol.">
        <title>Genome sequence of Chthoniobacter flavus Ellin428, an aerobic heterotrophic soil bacterium.</title>
        <authorList>
            <person name="Kant R."/>
            <person name="van Passel M.W."/>
            <person name="Palva A."/>
            <person name="Lucas S."/>
            <person name="Lapidus A."/>
            <person name="Glavina Del Rio T."/>
            <person name="Dalin E."/>
            <person name="Tice H."/>
            <person name="Bruce D."/>
            <person name="Goodwin L."/>
            <person name="Pitluck S."/>
            <person name="Larimer F.W."/>
            <person name="Land M.L."/>
            <person name="Hauser L."/>
            <person name="Sangwan P."/>
            <person name="de Vos W.M."/>
            <person name="Janssen P.H."/>
            <person name="Smidt H."/>
        </authorList>
    </citation>
    <scope>NUCLEOTIDE SEQUENCE [LARGE SCALE GENOMIC DNA]</scope>
    <source>
        <strain evidence="1 2">Ellin428</strain>
    </source>
</reference>
<dbReference type="Proteomes" id="UP000005824">
    <property type="component" value="Unassembled WGS sequence"/>
</dbReference>
<protein>
    <submittedName>
        <fullName evidence="1">Uncharacterized protein</fullName>
    </submittedName>
</protein>